<gene>
    <name evidence="2" type="ORF">EJ06DRAFT_155595</name>
</gene>
<evidence type="ECO:0000256" key="1">
    <source>
        <dbReference type="SAM" id="MobiDB-lite"/>
    </source>
</evidence>
<dbReference type="EMBL" id="ML996703">
    <property type="protein sequence ID" value="KAF2397557.1"/>
    <property type="molecule type" value="Genomic_DNA"/>
</dbReference>
<dbReference type="AlphaFoldDB" id="A0A6G1HNZ0"/>
<accession>A0A6G1HNZ0</accession>
<sequence>MRTRARFLFFSSLCDCCHFNDYIIIIIITTTALTPFSNTHPPACTQISRFLTWTPCLAKAFFCRLCRRPAVPAHQVQSLSRQHMPASPPALPHSELVDHANNNWAFPSRSKSNLTHSQSSDLFSYLYCSTTRGSRHQNGTYDTLRTVPPLPTTTTPPSLLPAPHFPSLLPQSRPPRASRKRAPPHTTHNPLPPSTHFRLHPPTHTRKLHYPRIRAIFVSSAS</sequence>
<organism evidence="2 3">
    <name type="scientific">Trichodelitschia bisporula</name>
    <dbReference type="NCBI Taxonomy" id="703511"/>
    <lineage>
        <taxon>Eukaryota</taxon>
        <taxon>Fungi</taxon>
        <taxon>Dikarya</taxon>
        <taxon>Ascomycota</taxon>
        <taxon>Pezizomycotina</taxon>
        <taxon>Dothideomycetes</taxon>
        <taxon>Dothideomycetes incertae sedis</taxon>
        <taxon>Phaeotrichales</taxon>
        <taxon>Phaeotrichaceae</taxon>
        <taxon>Trichodelitschia</taxon>
    </lineage>
</organism>
<protein>
    <submittedName>
        <fullName evidence="2">Uncharacterized protein</fullName>
    </submittedName>
</protein>
<evidence type="ECO:0000313" key="2">
    <source>
        <dbReference type="EMBL" id="KAF2397557.1"/>
    </source>
</evidence>
<keyword evidence="3" id="KW-1185">Reference proteome</keyword>
<dbReference type="Proteomes" id="UP000799640">
    <property type="component" value="Unassembled WGS sequence"/>
</dbReference>
<name>A0A6G1HNZ0_9PEZI</name>
<feature type="compositionally biased region" description="Low complexity" evidence="1">
    <location>
        <begin position="143"/>
        <end position="157"/>
    </location>
</feature>
<proteinExistence type="predicted"/>
<evidence type="ECO:0000313" key="3">
    <source>
        <dbReference type="Proteomes" id="UP000799640"/>
    </source>
</evidence>
<feature type="region of interest" description="Disordered" evidence="1">
    <location>
        <begin position="137"/>
        <end position="205"/>
    </location>
</feature>
<reference evidence="2" key="1">
    <citation type="journal article" date="2020" name="Stud. Mycol.">
        <title>101 Dothideomycetes genomes: a test case for predicting lifestyles and emergence of pathogens.</title>
        <authorList>
            <person name="Haridas S."/>
            <person name="Albert R."/>
            <person name="Binder M."/>
            <person name="Bloem J."/>
            <person name="Labutti K."/>
            <person name="Salamov A."/>
            <person name="Andreopoulos B."/>
            <person name="Baker S."/>
            <person name="Barry K."/>
            <person name="Bills G."/>
            <person name="Bluhm B."/>
            <person name="Cannon C."/>
            <person name="Castanera R."/>
            <person name="Culley D."/>
            <person name="Daum C."/>
            <person name="Ezra D."/>
            <person name="Gonzalez J."/>
            <person name="Henrissat B."/>
            <person name="Kuo A."/>
            <person name="Liang C."/>
            <person name="Lipzen A."/>
            <person name="Lutzoni F."/>
            <person name="Magnuson J."/>
            <person name="Mondo S."/>
            <person name="Nolan M."/>
            <person name="Ohm R."/>
            <person name="Pangilinan J."/>
            <person name="Park H.-J."/>
            <person name="Ramirez L."/>
            <person name="Alfaro M."/>
            <person name="Sun H."/>
            <person name="Tritt A."/>
            <person name="Yoshinaga Y."/>
            <person name="Zwiers L.-H."/>
            <person name="Turgeon B."/>
            <person name="Goodwin S."/>
            <person name="Spatafora J."/>
            <person name="Crous P."/>
            <person name="Grigoriev I."/>
        </authorList>
    </citation>
    <scope>NUCLEOTIDE SEQUENCE</scope>
    <source>
        <strain evidence="2">CBS 262.69</strain>
    </source>
</reference>